<proteinExistence type="predicted"/>
<dbReference type="Proteomes" id="UP000199280">
    <property type="component" value="Unassembled WGS sequence"/>
</dbReference>
<dbReference type="InterPro" id="IPR016181">
    <property type="entry name" value="Acyl_CoA_acyltransferase"/>
</dbReference>
<evidence type="ECO:0000313" key="4">
    <source>
        <dbReference type="Proteomes" id="UP000076878"/>
    </source>
</evidence>
<keyword evidence="5" id="KW-1185">Reference proteome</keyword>
<keyword evidence="2" id="KW-0012">Acyltransferase</keyword>
<evidence type="ECO:0000313" key="2">
    <source>
        <dbReference type="EMBL" id="CZQ96904.1"/>
    </source>
</evidence>
<gene>
    <name evidence="3" type="ORF">SAMN05216375_11645</name>
    <name evidence="2" type="ORF">TR210_1429</name>
</gene>
<evidence type="ECO:0000313" key="3">
    <source>
        <dbReference type="EMBL" id="SEJ53138.1"/>
    </source>
</evidence>
<dbReference type="InterPro" id="IPR000182">
    <property type="entry name" value="GNAT_dom"/>
</dbReference>
<organism evidence="2 4">
    <name type="scientific">Trichococcus ilyis</name>
    <dbReference type="NCBI Taxonomy" id="640938"/>
    <lineage>
        <taxon>Bacteria</taxon>
        <taxon>Bacillati</taxon>
        <taxon>Bacillota</taxon>
        <taxon>Bacilli</taxon>
        <taxon>Lactobacillales</taxon>
        <taxon>Carnobacteriaceae</taxon>
        <taxon>Trichococcus</taxon>
    </lineage>
</organism>
<dbReference type="Proteomes" id="UP000076878">
    <property type="component" value="Unassembled WGS sequence"/>
</dbReference>
<dbReference type="SUPFAM" id="SSF55729">
    <property type="entry name" value="Acyl-CoA N-acyltransferases (Nat)"/>
    <property type="match status" value="1"/>
</dbReference>
<dbReference type="GO" id="GO:0016747">
    <property type="term" value="F:acyltransferase activity, transferring groups other than amino-acyl groups"/>
    <property type="evidence" value="ECO:0007669"/>
    <property type="project" value="InterPro"/>
</dbReference>
<reference evidence="3 5" key="2">
    <citation type="submission" date="2016-10" db="EMBL/GenBank/DDBJ databases">
        <authorList>
            <person name="Varghese N."/>
            <person name="Submissions S."/>
        </authorList>
    </citation>
    <scope>NUCLEOTIDE SEQUENCE [LARGE SCALE GENOMIC DNA]</scope>
    <source>
        <strain evidence="3 5">DSM 22150</strain>
    </source>
</reference>
<dbReference type="RefSeq" id="WP_068622840.1">
    <property type="nucleotide sequence ID" value="NZ_FJNB01000009.1"/>
</dbReference>
<dbReference type="Gene3D" id="3.40.630.30">
    <property type="match status" value="1"/>
</dbReference>
<reference evidence="2 4" key="1">
    <citation type="submission" date="2016-02" db="EMBL/GenBank/DDBJ databases">
        <authorList>
            <person name="Wen L."/>
            <person name="He K."/>
            <person name="Yang H."/>
        </authorList>
    </citation>
    <scope>NUCLEOTIDE SEQUENCE [LARGE SCALE GENOMIC DNA]</scope>
    <source>
        <strain evidence="2">Trichococcus_R210</strain>
    </source>
</reference>
<keyword evidence="2" id="KW-0808">Transferase</keyword>
<accession>A0A143YRC3</accession>
<dbReference type="Pfam" id="PF13673">
    <property type="entry name" value="Acetyltransf_10"/>
    <property type="match status" value="1"/>
</dbReference>
<dbReference type="EMBL" id="FJNB01000009">
    <property type="protein sequence ID" value="CZQ96904.1"/>
    <property type="molecule type" value="Genomic_DNA"/>
</dbReference>
<evidence type="ECO:0000259" key="1">
    <source>
        <dbReference type="PROSITE" id="PS51186"/>
    </source>
</evidence>
<dbReference type="EMBL" id="FNYT01000016">
    <property type="protein sequence ID" value="SEJ53138.1"/>
    <property type="molecule type" value="Genomic_DNA"/>
</dbReference>
<protein>
    <submittedName>
        <fullName evidence="2">Acyl-coa n-acyltransferase</fullName>
    </submittedName>
    <submittedName>
        <fullName evidence="3">ElaA protein</fullName>
    </submittedName>
</protein>
<evidence type="ECO:0000313" key="5">
    <source>
        <dbReference type="Proteomes" id="UP000199280"/>
    </source>
</evidence>
<dbReference type="PROSITE" id="PS51186">
    <property type="entry name" value="GNAT"/>
    <property type="match status" value="1"/>
</dbReference>
<dbReference type="OrthoDB" id="9796171at2"/>
<sequence>MWHIKTIGEMNSLEFYKILRLRIDTFVCEQQRIYHELDDNDLNAFHVYYTNDRTGETEGYARVFKAAGHVTFGRVVTSVDARGTGLGSRLIEAVLVLCKEQWPNEEIIIESQEQVVGLYQKFGFHTFGDTFTFEGTPHVEMRYTHGEDKKND</sequence>
<feature type="domain" description="N-acetyltransferase" evidence="1">
    <location>
        <begin position="5"/>
        <end position="146"/>
    </location>
</feature>
<dbReference type="AlphaFoldDB" id="A0A143YRC3"/>
<name>A0A143YRC3_9LACT</name>
<dbReference type="STRING" id="640938.TR210_1429"/>